<feature type="transmembrane region" description="Helical" evidence="1">
    <location>
        <begin position="112"/>
        <end position="132"/>
    </location>
</feature>
<keyword evidence="2" id="KW-0732">Signal</keyword>
<organism evidence="3 4">
    <name type="scientific">Lentinula lateritia</name>
    <dbReference type="NCBI Taxonomy" id="40482"/>
    <lineage>
        <taxon>Eukaryota</taxon>
        <taxon>Fungi</taxon>
        <taxon>Dikarya</taxon>
        <taxon>Basidiomycota</taxon>
        <taxon>Agaricomycotina</taxon>
        <taxon>Agaricomycetes</taxon>
        <taxon>Agaricomycetidae</taxon>
        <taxon>Agaricales</taxon>
        <taxon>Marasmiineae</taxon>
        <taxon>Omphalotaceae</taxon>
        <taxon>Lentinula</taxon>
    </lineage>
</organism>
<dbReference type="Proteomes" id="UP001150238">
    <property type="component" value="Unassembled WGS sequence"/>
</dbReference>
<proteinExistence type="predicted"/>
<evidence type="ECO:0000256" key="2">
    <source>
        <dbReference type="SAM" id="SignalP"/>
    </source>
</evidence>
<dbReference type="AlphaFoldDB" id="A0A9W9DHQ3"/>
<accession>A0A9W9DHQ3</accession>
<dbReference type="EMBL" id="JANVFS010000034">
    <property type="protein sequence ID" value="KAJ4469745.1"/>
    <property type="molecule type" value="Genomic_DNA"/>
</dbReference>
<feature type="chain" id="PRO_5040962856" evidence="2">
    <location>
        <begin position="20"/>
        <end position="210"/>
    </location>
</feature>
<reference evidence="3" key="1">
    <citation type="submission" date="2022-08" db="EMBL/GenBank/DDBJ databases">
        <authorList>
            <consortium name="DOE Joint Genome Institute"/>
            <person name="Min B."/>
            <person name="Riley R."/>
            <person name="Sierra-Patev S."/>
            <person name="Naranjo-Ortiz M."/>
            <person name="Looney B."/>
            <person name="Konkel Z."/>
            <person name="Slot J.C."/>
            <person name="Sakamoto Y."/>
            <person name="Steenwyk J.L."/>
            <person name="Rokas A."/>
            <person name="Carro J."/>
            <person name="Camarero S."/>
            <person name="Ferreira P."/>
            <person name="Molpeceres G."/>
            <person name="Ruiz-Duenas F.J."/>
            <person name="Serrano A."/>
            <person name="Henrissat B."/>
            <person name="Drula E."/>
            <person name="Hughes K.W."/>
            <person name="Mata J.L."/>
            <person name="Ishikawa N.K."/>
            <person name="Vargas-Isla R."/>
            <person name="Ushijima S."/>
            <person name="Smith C.A."/>
            <person name="Ahrendt S."/>
            <person name="Andreopoulos W."/>
            <person name="He G."/>
            <person name="Labutti K."/>
            <person name="Lipzen A."/>
            <person name="Ng V."/>
            <person name="Sandor L."/>
            <person name="Barry K."/>
            <person name="Martinez A.T."/>
            <person name="Xiao Y."/>
            <person name="Gibbons J.G."/>
            <person name="Terashima K."/>
            <person name="Hibbett D.S."/>
            <person name="Grigoriev I.V."/>
        </authorList>
    </citation>
    <scope>NUCLEOTIDE SEQUENCE</scope>
    <source>
        <strain evidence="3">Sp2 HRB7682 ss15</strain>
    </source>
</reference>
<keyword evidence="1" id="KW-0812">Transmembrane</keyword>
<keyword evidence="1" id="KW-1133">Transmembrane helix</keyword>
<protein>
    <submittedName>
        <fullName evidence="3">Uncharacterized protein</fullName>
    </submittedName>
</protein>
<evidence type="ECO:0000313" key="4">
    <source>
        <dbReference type="Proteomes" id="UP001150238"/>
    </source>
</evidence>
<keyword evidence="1" id="KW-0472">Membrane</keyword>
<comment type="caution">
    <text evidence="3">The sequence shown here is derived from an EMBL/GenBank/DDBJ whole genome shotgun (WGS) entry which is preliminary data.</text>
</comment>
<evidence type="ECO:0000313" key="3">
    <source>
        <dbReference type="EMBL" id="KAJ4469745.1"/>
    </source>
</evidence>
<reference evidence="3" key="2">
    <citation type="journal article" date="2023" name="Proc. Natl. Acad. Sci. U.S.A.">
        <title>A global phylogenomic analysis of the shiitake genus Lentinula.</title>
        <authorList>
            <person name="Sierra-Patev S."/>
            <person name="Min B."/>
            <person name="Naranjo-Ortiz M."/>
            <person name="Looney B."/>
            <person name="Konkel Z."/>
            <person name="Slot J.C."/>
            <person name="Sakamoto Y."/>
            <person name="Steenwyk J.L."/>
            <person name="Rokas A."/>
            <person name="Carro J."/>
            <person name="Camarero S."/>
            <person name="Ferreira P."/>
            <person name="Molpeceres G."/>
            <person name="Ruiz-Duenas F.J."/>
            <person name="Serrano A."/>
            <person name="Henrissat B."/>
            <person name="Drula E."/>
            <person name="Hughes K.W."/>
            <person name="Mata J.L."/>
            <person name="Ishikawa N.K."/>
            <person name="Vargas-Isla R."/>
            <person name="Ushijima S."/>
            <person name="Smith C.A."/>
            <person name="Donoghue J."/>
            <person name="Ahrendt S."/>
            <person name="Andreopoulos W."/>
            <person name="He G."/>
            <person name="LaButti K."/>
            <person name="Lipzen A."/>
            <person name="Ng V."/>
            <person name="Riley R."/>
            <person name="Sandor L."/>
            <person name="Barry K."/>
            <person name="Martinez A.T."/>
            <person name="Xiao Y."/>
            <person name="Gibbons J.G."/>
            <person name="Terashima K."/>
            <person name="Grigoriev I.V."/>
            <person name="Hibbett D."/>
        </authorList>
    </citation>
    <scope>NUCLEOTIDE SEQUENCE</scope>
    <source>
        <strain evidence="3">Sp2 HRB7682 ss15</strain>
    </source>
</reference>
<gene>
    <name evidence="3" type="ORF">C8J55DRAFT_523669</name>
</gene>
<evidence type="ECO:0000256" key="1">
    <source>
        <dbReference type="SAM" id="Phobius"/>
    </source>
</evidence>
<sequence length="210" mass="23176">MLFLTTLLPLITLALRVAAADVEQGIPLVSHPANAHLPSRPQTHEEALEANSIIPVHYGSNAQQSGPPPCLPEMNQQVLAYMRQLMPHATNLEMFVGRLEEAKAKWKEYAKLAMLMCFLTGIGGGFFVLIAYTESECHRKDGAIHCGRWRRNELGDGLKIGECKPLPSEINACSNPSTVTHLSPVDSKAPGGHVKRDAARMSYRRRLELE</sequence>
<name>A0A9W9DHQ3_9AGAR</name>
<feature type="signal peptide" evidence="2">
    <location>
        <begin position="1"/>
        <end position="19"/>
    </location>
</feature>